<name>A0A3B7N398_9BACT</name>
<dbReference type="CDD" id="cd15457">
    <property type="entry name" value="NADAR"/>
    <property type="match status" value="1"/>
</dbReference>
<evidence type="ECO:0000256" key="1">
    <source>
        <dbReference type="ARBA" id="ARBA00000022"/>
    </source>
</evidence>
<proteinExistence type="predicted"/>
<organism evidence="4 5">
    <name type="scientific">Paraflavitalea soli</name>
    <dbReference type="NCBI Taxonomy" id="2315862"/>
    <lineage>
        <taxon>Bacteria</taxon>
        <taxon>Pseudomonadati</taxon>
        <taxon>Bacteroidota</taxon>
        <taxon>Chitinophagia</taxon>
        <taxon>Chitinophagales</taxon>
        <taxon>Chitinophagaceae</taxon>
        <taxon>Paraflavitalea</taxon>
    </lineage>
</organism>
<comment type="catalytic activity">
    <reaction evidence="1">
        <text>5-amino-6-(5-phospho-D-ribosylamino)uracil + H2O = 5,6-diaminouracil + D-ribose 5-phosphate</text>
        <dbReference type="Rhea" id="RHEA:55020"/>
        <dbReference type="ChEBI" id="CHEBI:15377"/>
        <dbReference type="ChEBI" id="CHEBI:46252"/>
        <dbReference type="ChEBI" id="CHEBI:58453"/>
        <dbReference type="ChEBI" id="CHEBI:78346"/>
    </reaction>
</comment>
<reference evidence="4 5" key="1">
    <citation type="submission" date="2018-09" db="EMBL/GenBank/DDBJ databases">
        <title>Genome sequencing of strain 6GH32-13.</title>
        <authorList>
            <person name="Weon H.-Y."/>
            <person name="Heo J."/>
            <person name="Kwon S.-W."/>
        </authorList>
    </citation>
    <scope>NUCLEOTIDE SEQUENCE [LARGE SCALE GENOMIC DNA]</scope>
    <source>
        <strain evidence="4 5">5GH32-13</strain>
    </source>
</reference>
<dbReference type="SUPFAM" id="SSF143990">
    <property type="entry name" value="YbiA-like"/>
    <property type="match status" value="1"/>
</dbReference>
<dbReference type="Proteomes" id="UP000263900">
    <property type="component" value="Chromosome"/>
</dbReference>
<evidence type="ECO:0000313" key="4">
    <source>
        <dbReference type="EMBL" id="AXY76711.1"/>
    </source>
</evidence>
<feature type="domain" description="NADAR" evidence="3">
    <location>
        <begin position="22"/>
        <end position="180"/>
    </location>
</feature>
<sequence length="183" mass="20642">MKYSLDILIKQVEAGEPVEYFFFWGHTQKQQGIIDKSCLSQWYPAAFTVDGITYPTAEHWMMAKKALLFGDDEAFQEVLSAPKPAVAKAIGRKVRNFDAGIWQEKGYLLVAEGSFHKFSQHADLQQFLLRTGKKVIVEASPFDKIWGIGMAQSAKGTENPLQWKGANLLGFALMEARDRLLLK</sequence>
<dbReference type="Gene3D" id="1.10.357.40">
    <property type="entry name" value="YbiA-like"/>
    <property type="match status" value="1"/>
</dbReference>
<keyword evidence="5" id="KW-1185">Reference proteome</keyword>
<dbReference type="InterPro" id="IPR037238">
    <property type="entry name" value="YbiA-like_sf"/>
</dbReference>
<dbReference type="InterPro" id="IPR012816">
    <property type="entry name" value="NADAR"/>
</dbReference>
<gene>
    <name evidence="4" type="ORF">D3H65_23145</name>
</gene>
<accession>A0A3B7N398</accession>
<evidence type="ECO:0000256" key="2">
    <source>
        <dbReference type="ARBA" id="ARBA00000751"/>
    </source>
</evidence>
<dbReference type="Pfam" id="PF08719">
    <property type="entry name" value="NADAR"/>
    <property type="match status" value="1"/>
</dbReference>
<dbReference type="OrthoDB" id="67297at2"/>
<protein>
    <submittedName>
        <fullName evidence="4">NADAR family protein</fullName>
    </submittedName>
</protein>
<evidence type="ECO:0000313" key="5">
    <source>
        <dbReference type="Proteomes" id="UP000263900"/>
    </source>
</evidence>
<dbReference type="AlphaFoldDB" id="A0A3B7N398"/>
<dbReference type="KEGG" id="pseg:D3H65_23145"/>
<comment type="catalytic activity">
    <reaction evidence="2">
        <text>2,5-diamino-6-hydroxy-4-(5-phosphoribosylamino)-pyrimidine + H2O = 2,5,6-triamino-4-hydroxypyrimidine + D-ribose 5-phosphate</text>
        <dbReference type="Rhea" id="RHEA:23436"/>
        <dbReference type="ChEBI" id="CHEBI:15377"/>
        <dbReference type="ChEBI" id="CHEBI:58614"/>
        <dbReference type="ChEBI" id="CHEBI:78346"/>
        <dbReference type="ChEBI" id="CHEBI:137796"/>
    </reaction>
</comment>
<evidence type="ECO:0000259" key="3">
    <source>
        <dbReference type="Pfam" id="PF08719"/>
    </source>
</evidence>
<dbReference type="NCBIfam" id="TIGR02464">
    <property type="entry name" value="ribofla_fusion"/>
    <property type="match status" value="1"/>
</dbReference>
<dbReference type="EMBL" id="CP032157">
    <property type="protein sequence ID" value="AXY76711.1"/>
    <property type="molecule type" value="Genomic_DNA"/>
</dbReference>
<dbReference type="RefSeq" id="WP_119052588.1">
    <property type="nucleotide sequence ID" value="NZ_CP032157.1"/>
</dbReference>